<dbReference type="RefSeq" id="WP_184422586.1">
    <property type="nucleotide sequence ID" value="NZ_AP027362.1"/>
</dbReference>
<sequence length="75" mass="8538">MTTILALTLSAIFFSLILGVTASANAQTVTAEQALKEKHLYEKSFNQAQWQTWYETPTIKVSQRPAMFKDLYQSH</sequence>
<organism evidence="2 3">
    <name type="scientific">Thalassotalea piscium</name>
    <dbReference type="NCBI Taxonomy" id="1230533"/>
    <lineage>
        <taxon>Bacteria</taxon>
        <taxon>Pseudomonadati</taxon>
        <taxon>Pseudomonadota</taxon>
        <taxon>Gammaproteobacteria</taxon>
        <taxon>Alteromonadales</taxon>
        <taxon>Colwelliaceae</taxon>
        <taxon>Thalassotalea</taxon>
    </lineage>
</organism>
<dbReference type="AlphaFoldDB" id="A0A7X0NFA2"/>
<protein>
    <submittedName>
        <fullName evidence="2">Uncharacterized protein</fullName>
    </submittedName>
</protein>
<keyword evidence="3" id="KW-1185">Reference proteome</keyword>
<accession>A0A7X0NFA2</accession>
<feature type="chain" id="PRO_5031165705" evidence="1">
    <location>
        <begin position="27"/>
        <end position="75"/>
    </location>
</feature>
<evidence type="ECO:0000313" key="2">
    <source>
        <dbReference type="EMBL" id="MBB6542211.1"/>
    </source>
</evidence>
<gene>
    <name evidence="2" type="ORF">HNQ55_000689</name>
</gene>
<name>A0A7X0NFA2_9GAMM</name>
<reference evidence="2 3" key="1">
    <citation type="submission" date="2020-08" db="EMBL/GenBank/DDBJ databases">
        <title>Genomic Encyclopedia of Type Strains, Phase IV (KMG-IV): sequencing the most valuable type-strain genomes for metagenomic binning, comparative biology and taxonomic classification.</title>
        <authorList>
            <person name="Goeker M."/>
        </authorList>
    </citation>
    <scope>NUCLEOTIDE SEQUENCE [LARGE SCALE GENOMIC DNA]</scope>
    <source>
        <strain evidence="2 3">DSM 26287</strain>
    </source>
</reference>
<dbReference type="Proteomes" id="UP000537141">
    <property type="component" value="Unassembled WGS sequence"/>
</dbReference>
<evidence type="ECO:0000313" key="3">
    <source>
        <dbReference type="Proteomes" id="UP000537141"/>
    </source>
</evidence>
<feature type="signal peptide" evidence="1">
    <location>
        <begin position="1"/>
        <end position="26"/>
    </location>
</feature>
<keyword evidence="1" id="KW-0732">Signal</keyword>
<comment type="caution">
    <text evidence="2">The sequence shown here is derived from an EMBL/GenBank/DDBJ whole genome shotgun (WGS) entry which is preliminary data.</text>
</comment>
<dbReference type="EMBL" id="JACHHU010000003">
    <property type="protein sequence ID" value="MBB6542211.1"/>
    <property type="molecule type" value="Genomic_DNA"/>
</dbReference>
<proteinExistence type="predicted"/>
<evidence type="ECO:0000256" key="1">
    <source>
        <dbReference type="SAM" id="SignalP"/>
    </source>
</evidence>